<keyword evidence="4" id="KW-1185">Reference proteome</keyword>
<dbReference type="InterPro" id="IPR014001">
    <property type="entry name" value="Helicase_ATP-bd"/>
</dbReference>
<gene>
    <name evidence="3" type="ORF">SFRA_005110</name>
</gene>
<proteinExistence type="predicted"/>
<dbReference type="GO" id="GO:0005524">
    <property type="term" value="F:ATP binding"/>
    <property type="evidence" value="ECO:0007669"/>
    <property type="project" value="InterPro"/>
</dbReference>
<dbReference type="EMBL" id="JNAD02000002">
    <property type="protein sequence ID" value="RKM97925.1"/>
    <property type="molecule type" value="Genomic_DNA"/>
</dbReference>
<dbReference type="GO" id="GO:0003677">
    <property type="term" value="F:DNA binding"/>
    <property type="evidence" value="ECO:0007669"/>
    <property type="project" value="InterPro"/>
</dbReference>
<dbReference type="RefSeq" id="WP_043461827.1">
    <property type="nucleotide sequence ID" value="NZ_CP134822.1"/>
</dbReference>
<dbReference type="SUPFAM" id="SSF55874">
    <property type="entry name" value="ATPase domain of HSP90 chaperone/DNA topoisomerase II/histidine kinase"/>
    <property type="match status" value="1"/>
</dbReference>
<dbReference type="GO" id="GO:0004386">
    <property type="term" value="F:helicase activity"/>
    <property type="evidence" value="ECO:0007669"/>
    <property type="project" value="UniProtKB-KW"/>
</dbReference>
<feature type="domain" description="Helicase C-terminal" evidence="2">
    <location>
        <begin position="1423"/>
        <end position="1566"/>
    </location>
</feature>
<evidence type="ECO:0000259" key="1">
    <source>
        <dbReference type="PROSITE" id="PS51192"/>
    </source>
</evidence>
<dbReference type="PANTHER" id="PTHR47396:SF1">
    <property type="entry name" value="ATP-DEPENDENT HELICASE IRC3-RELATED"/>
    <property type="match status" value="1"/>
</dbReference>
<dbReference type="Pfam" id="PF00271">
    <property type="entry name" value="Helicase_C"/>
    <property type="match status" value="1"/>
</dbReference>
<dbReference type="InterPro" id="IPR001650">
    <property type="entry name" value="Helicase_C-like"/>
</dbReference>
<dbReference type="GO" id="GO:0016787">
    <property type="term" value="F:hydrolase activity"/>
    <property type="evidence" value="ECO:0007669"/>
    <property type="project" value="InterPro"/>
</dbReference>
<name>A0A3M8F8T6_9ACTN</name>
<evidence type="ECO:0000313" key="3">
    <source>
        <dbReference type="EMBL" id="RKM97925.1"/>
    </source>
</evidence>
<dbReference type="InterPro" id="IPR027417">
    <property type="entry name" value="P-loop_NTPase"/>
</dbReference>
<dbReference type="Pfam" id="PF04851">
    <property type="entry name" value="ResIII"/>
    <property type="match status" value="1"/>
</dbReference>
<dbReference type="PANTHER" id="PTHR47396">
    <property type="entry name" value="TYPE I RESTRICTION ENZYME ECOKI R PROTEIN"/>
    <property type="match status" value="1"/>
</dbReference>
<dbReference type="Proteomes" id="UP000028058">
    <property type="component" value="Unassembled WGS sequence"/>
</dbReference>
<sequence>MSAATFGASDVVAVVLEQSRRILDVYRADPGHVTEHANSERRITQGGYGERQIYELVQNGADEIQDHGEGRIHVLLTGTSLYCANTGSPMTPEGADTILRMSVSRKRGGQIGRFGVGVKSVLSVTDTPRFYSRAGSFGFDKEWSAHQIRSVVALKDGTETPVLRMAQPLELADACAQDPILAALLEWATTVVVLPLKRGTADRLGRDLRGFPTHFPLFSAHVTAVVLEDQRPQRRMSRSLTQRTTGATHIIREEANGKELRTERWQVFSRDHEPSLSAQETAGELHERPTIRISWAVPHKGVKARKERGQFWAYFPTNYDTTLTGVLNAAWKTNEDRQNLLQSEFNTELIRSAAELIVDSVPELLEPEDPGSYLTLLTARGREASQWADRMISQDVLTVAAHSPSLPDQGGVLRVPATLRLHPEGLRPEWLQLWAECKGRPDNWCHHSVESRERRSRVRDIMETAGRSASSIREWLEALVSDGSAEGSAIALRIAADMQRSASAFAAEAVTARILLTERGRFIAPTRGCAYRRTPVGGQRLQDNWDYVHEDVVRDPETVRALEELGIPEADAEGRFRAVLDRGFSHYGDGDWVEFWSLLRSTNGDRAVSAILNGVPDYKRTLKVRCADGAFRPMRDCLLAGRVVPADGSRDPSVLVNPEFHRTDLVVLRDLRMTDAPIADVNPRMDAWYAEYEESVREAYYKSLPADAPRTSPSRIIIDGSNPAGPLHLLTRLSPEGRAEFVRALPPHGMVHHWQLQIGKSRYAEQQAVRSPIAWLIKKEGWLPTSLGTRRTAECVSPTLEAHSDLLPVADVAQDTATALRLPARLTDIAPPLWSELITRIHESTDDTFPGRAYALLALATDEGVEIPWPADLDTRCRVGRGWATEPDADIYVTAEHGLHRSLVQHRLPALLVPTPEDAERMRRLWSMRDAATAVHEEIEHTPAGDSVPLTDLYPRLRLRLERGVDWHLVHCSVLAKVVSTDNGQVVQSLTEARVGSDVLVCGPDDELSVLLAVDRALGLRMGGDGCRALLAQQGKDRAGKRFSAVRDETDPARKLLLAVGVERLREHLPAGLQITDEELTGRPADDMRIAQLVMAVHGDDVLRVLAPAFREAGFEAPHQWVGGGTTRAFLKEYRFPLSWAGGQNASPAEPYETVGGPRDLPPLHAYQEAIVSNMYELLVRPAPGRAMLRLPTGAGKTRVAVEATVRAVRAGRLRGPVLWIAQSSELCEQAIETWRFVWARVGSTADLRISRMWQGYRPTPVEDGPHVVVGIDDTLVKHLGTEQYAWLRAASAVIVDEAHFAIPKTYTRILDHLGIDQYRVSRPMVGLTATAFRGTNEEETRRLVNRFGGARLDLGVFDEDEDNPYPHLQRLGVLSQVEQRELSGGTVALTAEQVNAVTNSNSMALPDGVAQRLADDVSRTKRIIDEIEKLPANWPVLVFSTSVEHSKVLAALLSDRGLTASSVDANTPTGIRARRIDDFRKGRTQVLTNYNVLTQGFDAPAVRAVVVARPTYSPNTYVQMIGRGLRGPLNGGKDSCLILNVRDNIQNFGRDLAYTQFEYLWKKAK</sequence>
<feature type="domain" description="Helicase ATP-binding" evidence="1">
    <location>
        <begin position="1178"/>
        <end position="1350"/>
    </location>
</feature>
<protein>
    <submittedName>
        <fullName evidence="3">DEAD/DEAH box helicase</fullName>
    </submittedName>
</protein>
<keyword evidence="3" id="KW-0378">Hydrolase</keyword>
<dbReference type="SMART" id="SM00490">
    <property type="entry name" value="HELICc"/>
    <property type="match status" value="1"/>
</dbReference>
<comment type="caution">
    <text evidence="3">The sequence shown here is derived from an EMBL/GenBank/DDBJ whole genome shotgun (WGS) entry which is preliminary data.</text>
</comment>
<dbReference type="NCBIfam" id="NF047352">
    <property type="entry name" value="P_loop_sacsin"/>
    <property type="match status" value="1"/>
</dbReference>
<keyword evidence="3" id="KW-0547">Nucleotide-binding</keyword>
<evidence type="ECO:0000259" key="2">
    <source>
        <dbReference type="PROSITE" id="PS51194"/>
    </source>
</evidence>
<dbReference type="OrthoDB" id="9776021at2"/>
<organism evidence="3 4">
    <name type="scientific">Streptomyces xinghaiensis</name>
    <dbReference type="NCBI Taxonomy" id="1038928"/>
    <lineage>
        <taxon>Bacteria</taxon>
        <taxon>Bacillati</taxon>
        <taxon>Actinomycetota</taxon>
        <taxon>Actinomycetes</taxon>
        <taxon>Kitasatosporales</taxon>
        <taxon>Streptomycetaceae</taxon>
        <taxon>Streptomyces</taxon>
    </lineage>
</organism>
<evidence type="ECO:0000313" key="4">
    <source>
        <dbReference type="Proteomes" id="UP000028058"/>
    </source>
</evidence>
<dbReference type="InterPro" id="IPR050742">
    <property type="entry name" value="Helicase_Restrict-Modif_Enz"/>
</dbReference>
<reference evidence="3 4" key="1">
    <citation type="journal article" date="2014" name="Genome Announc.">
        <title>Draft Genome Sequence of Streptomyces fradiae ATCC 19609, a Strain Highly Sensitive to Antibiotics.</title>
        <authorList>
            <person name="Bekker O.B."/>
            <person name="Klimina K.M."/>
            <person name="Vatlin A.A."/>
            <person name="Zakharevich N.V."/>
            <person name="Kasianov A.S."/>
            <person name="Danilenko V.N."/>
        </authorList>
    </citation>
    <scope>NUCLEOTIDE SEQUENCE [LARGE SCALE GENOMIC DNA]</scope>
    <source>
        <strain evidence="3 4">ATCC 19609</strain>
    </source>
</reference>
<dbReference type="PROSITE" id="PS51192">
    <property type="entry name" value="HELICASE_ATP_BIND_1"/>
    <property type="match status" value="1"/>
</dbReference>
<dbReference type="SUPFAM" id="SSF52540">
    <property type="entry name" value="P-loop containing nucleoside triphosphate hydrolases"/>
    <property type="match status" value="1"/>
</dbReference>
<dbReference type="Gene3D" id="3.40.50.300">
    <property type="entry name" value="P-loop containing nucleotide triphosphate hydrolases"/>
    <property type="match status" value="2"/>
</dbReference>
<keyword evidence="3" id="KW-0347">Helicase</keyword>
<accession>A0A3M8F8T6</accession>
<keyword evidence="3" id="KW-0067">ATP-binding</keyword>
<dbReference type="InterPro" id="IPR036890">
    <property type="entry name" value="HATPase_C_sf"/>
</dbReference>
<dbReference type="GO" id="GO:0005829">
    <property type="term" value="C:cytosol"/>
    <property type="evidence" value="ECO:0007669"/>
    <property type="project" value="TreeGrafter"/>
</dbReference>
<dbReference type="SMART" id="SM00487">
    <property type="entry name" value="DEXDc"/>
    <property type="match status" value="1"/>
</dbReference>
<dbReference type="InterPro" id="IPR006935">
    <property type="entry name" value="Helicase/UvrB_N"/>
</dbReference>
<dbReference type="PROSITE" id="PS51194">
    <property type="entry name" value="HELICASE_CTER"/>
    <property type="match status" value="1"/>
</dbReference>